<comment type="subcellular location">
    <subcellularLocation>
        <location evidence="1">Membrane</location>
        <topology evidence="1">Single-pass type I membrane protein</topology>
    </subcellularLocation>
</comment>
<feature type="disulfide bond" evidence="10">
    <location>
        <begin position="2019"/>
        <end position="2028"/>
    </location>
</feature>
<evidence type="ECO:0000256" key="12">
    <source>
        <dbReference type="SAM" id="MobiDB-lite"/>
    </source>
</evidence>
<dbReference type="InterPro" id="IPR036378">
    <property type="entry name" value="FAS1_dom_sf"/>
</dbReference>
<keyword evidence="7" id="KW-0675">Receptor</keyword>
<dbReference type="Gene3D" id="3.10.100.10">
    <property type="entry name" value="Mannose-Binding Protein A, subunit A"/>
    <property type="match status" value="1"/>
</dbReference>
<feature type="disulfide bond" evidence="10">
    <location>
        <begin position="172"/>
        <end position="181"/>
    </location>
</feature>
<dbReference type="Pfam" id="PF02469">
    <property type="entry name" value="Fasciclin"/>
    <property type="match status" value="7"/>
</dbReference>
<dbReference type="Pfam" id="PF24887">
    <property type="entry name" value="EGF_STAB1-2"/>
    <property type="match status" value="2"/>
</dbReference>
<reference evidence="19" key="1">
    <citation type="submission" date="2025-08" db="UniProtKB">
        <authorList>
            <consortium name="RefSeq"/>
        </authorList>
    </citation>
    <scope>IDENTIFICATION</scope>
</reference>
<organism evidence="18 19">
    <name type="scientific">Parambassis ranga</name>
    <name type="common">Indian glassy fish</name>
    <dbReference type="NCBI Taxonomy" id="210632"/>
    <lineage>
        <taxon>Eukaryota</taxon>
        <taxon>Metazoa</taxon>
        <taxon>Chordata</taxon>
        <taxon>Craniata</taxon>
        <taxon>Vertebrata</taxon>
        <taxon>Euteleostomi</taxon>
        <taxon>Actinopterygii</taxon>
        <taxon>Neopterygii</taxon>
        <taxon>Teleostei</taxon>
        <taxon>Neoteleostei</taxon>
        <taxon>Acanthomorphata</taxon>
        <taxon>Ovalentaria</taxon>
        <taxon>Ambassidae</taxon>
        <taxon>Parambassis</taxon>
    </lineage>
</organism>
<feature type="domain" description="EGF-like" evidence="15">
    <location>
        <begin position="1449"/>
        <end position="1490"/>
    </location>
</feature>
<dbReference type="GO" id="GO:0016020">
    <property type="term" value="C:membrane"/>
    <property type="evidence" value="ECO:0007669"/>
    <property type="project" value="UniProtKB-SubCell"/>
</dbReference>
<feature type="chain" id="PRO_5027536964" evidence="14">
    <location>
        <begin position="18"/>
        <end position="2547"/>
    </location>
</feature>
<evidence type="ECO:0000256" key="11">
    <source>
        <dbReference type="PROSITE-ProRule" id="PRU00323"/>
    </source>
</evidence>
<keyword evidence="14" id="KW-0732">Signal</keyword>
<dbReference type="PROSITE" id="PS50213">
    <property type="entry name" value="FAS1"/>
    <property type="match status" value="7"/>
</dbReference>
<evidence type="ECO:0000256" key="13">
    <source>
        <dbReference type="SAM" id="Phobius"/>
    </source>
</evidence>
<evidence type="ECO:0000256" key="6">
    <source>
        <dbReference type="ARBA" id="ARBA00023157"/>
    </source>
</evidence>
<dbReference type="FunFam" id="2.30.180.10:FF:000005">
    <property type="entry name" value="Stabilin 2"/>
    <property type="match status" value="2"/>
</dbReference>
<dbReference type="InterPro" id="IPR000538">
    <property type="entry name" value="Link_dom"/>
</dbReference>
<dbReference type="FunCoup" id="A0A6P7IL91">
    <property type="interactions" value="675"/>
</dbReference>
<dbReference type="Proteomes" id="UP000515145">
    <property type="component" value="Chromosome 5"/>
</dbReference>
<dbReference type="InterPro" id="IPR000782">
    <property type="entry name" value="FAS1_domain"/>
</dbReference>
<feature type="domain" description="FAS1" evidence="16">
    <location>
        <begin position="969"/>
        <end position="1098"/>
    </location>
</feature>
<comment type="caution">
    <text evidence="10">Lacks conserved residue(s) required for the propagation of feature annotation.</text>
</comment>
<dbReference type="Pfam" id="PF00193">
    <property type="entry name" value="Xlink"/>
    <property type="match status" value="1"/>
</dbReference>
<accession>A0A6P7IL91</accession>
<keyword evidence="3 13" id="KW-0812">Transmembrane</keyword>
<keyword evidence="6 10" id="KW-1015">Disulfide bond</keyword>
<dbReference type="SMART" id="SM00445">
    <property type="entry name" value="LINK"/>
    <property type="match status" value="1"/>
</dbReference>
<dbReference type="PROSITE" id="PS50026">
    <property type="entry name" value="EGF_3"/>
    <property type="match status" value="14"/>
</dbReference>
<feature type="domain" description="FAS1" evidence="16">
    <location>
        <begin position="1715"/>
        <end position="1856"/>
    </location>
</feature>
<dbReference type="SUPFAM" id="SSF82153">
    <property type="entry name" value="FAS1 domain"/>
    <property type="match status" value="7"/>
</dbReference>
<feature type="disulfide bond" evidence="10">
    <location>
        <begin position="127"/>
        <end position="136"/>
    </location>
</feature>
<feature type="domain" description="FAS1" evidence="16">
    <location>
        <begin position="1109"/>
        <end position="1237"/>
    </location>
</feature>
<feature type="disulfide bond" evidence="10">
    <location>
        <begin position="739"/>
        <end position="748"/>
    </location>
</feature>
<gene>
    <name evidence="19" type="primary">stab1</name>
</gene>
<dbReference type="PROSITE" id="PS00022">
    <property type="entry name" value="EGF_1"/>
    <property type="match status" value="7"/>
</dbReference>
<dbReference type="PANTHER" id="PTHR24038:SF8">
    <property type="entry name" value="STABILIN-1"/>
    <property type="match status" value="1"/>
</dbReference>
<dbReference type="InterPro" id="IPR024731">
    <property type="entry name" value="NELL2-like_EGF"/>
</dbReference>
<feature type="region of interest" description="Disordered" evidence="12">
    <location>
        <begin position="2519"/>
        <end position="2547"/>
    </location>
</feature>
<feature type="domain" description="FAS1" evidence="16">
    <location>
        <begin position="488"/>
        <end position="623"/>
    </location>
</feature>
<evidence type="ECO:0000256" key="10">
    <source>
        <dbReference type="PROSITE-ProRule" id="PRU00076"/>
    </source>
</evidence>
<keyword evidence="9" id="KW-0424">Laminin EGF-like domain</keyword>
<feature type="domain" description="EGF-like" evidence="15">
    <location>
        <begin position="928"/>
        <end position="969"/>
    </location>
</feature>
<evidence type="ECO:0000256" key="9">
    <source>
        <dbReference type="ARBA" id="ARBA00023292"/>
    </source>
</evidence>
<evidence type="ECO:0000256" key="2">
    <source>
        <dbReference type="ARBA" id="ARBA00022536"/>
    </source>
</evidence>
<dbReference type="Gene3D" id="2.30.180.10">
    <property type="entry name" value="FAS1 domain"/>
    <property type="match status" value="7"/>
</dbReference>
<keyword evidence="18" id="KW-1185">Reference proteome</keyword>
<evidence type="ECO:0000256" key="8">
    <source>
        <dbReference type="ARBA" id="ARBA00023180"/>
    </source>
</evidence>
<feature type="domain" description="EGF-like" evidence="15">
    <location>
        <begin position="2113"/>
        <end position="2155"/>
    </location>
</feature>
<dbReference type="FunFam" id="2.30.180.10:FF:000014">
    <property type="entry name" value="Stabilin 1"/>
    <property type="match status" value="1"/>
</dbReference>
<feature type="disulfide bond" evidence="10">
    <location>
        <begin position="153"/>
        <end position="170"/>
    </location>
</feature>
<dbReference type="InterPro" id="IPR009030">
    <property type="entry name" value="Growth_fac_rcpt_cys_sf"/>
</dbReference>
<protein>
    <submittedName>
        <fullName evidence="19">Stabilin-1</fullName>
    </submittedName>
</protein>
<keyword evidence="8" id="KW-0325">Glycoprotein</keyword>
<dbReference type="GeneID" id="114435535"/>
<dbReference type="PROSITE" id="PS01248">
    <property type="entry name" value="EGF_LAM_1"/>
    <property type="match status" value="1"/>
</dbReference>
<feature type="domain" description="EGF-like" evidence="15">
    <location>
        <begin position="709"/>
        <end position="749"/>
    </location>
</feature>
<dbReference type="SUPFAM" id="SSF57184">
    <property type="entry name" value="Growth factor receptor domain"/>
    <property type="match status" value="1"/>
</dbReference>
<feature type="domain" description="FAS1" evidence="16">
    <location>
        <begin position="2302"/>
        <end position="2434"/>
    </location>
</feature>
<feature type="disulfide bond" evidence="10">
    <location>
        <begin position="1413"/>
        <end position="1423"/>
    </location>
</feature>
<evidence type="ECO:0000256" key="5">
    <source>
        <dbReference type="ARBA" id="ARBA00023136"/>
    </source>
</evidence>
<feature type="disulfide bond" evidence="11">
    <location>
        <begin position="2211"/>
        <end position="2280"/>
    </location>
</feature>
<dbReference type="InParanoid" id="A0A6P7IL91"/>
<dbReference type="PROSITE" id="PS50963">
    <property type="entry name" value="LINK_2"/>
    <property type="match status" value="1"/>
</dbReference>
<dbReference type="OrthoDB" id="286301at2759"/>
<dbReference type="SMART" id="SM00180">
    <property type="entry name" value="EGF_Lam"/>
    <property type="match status" value="4"/>
</dbReference>
<dbReference type="Pfam" id="PF12947">
    <property type="entry name" value="EGF_3"/>
    <property type="match status" value="8"/>
</dbReference>
<feature type="domain" description="EGF-like" evidence="15">
    <location>
        <begin position="1945"/>
        <end position="1985"/>
    </location>
</feature>
<feature type="domain" description="EGF-like" evidence="15">
    <location>
        <begin position="1992"/>
        <end position="2029"/>
    </location>
</feature>
<evidence type="ECO:0000256" key="3">
    <source>
        <dbReference type="ARBA" id="ARBA00022692"/>
    </source>
</evidence>
<dbReference type="GO" id="GO:0005540">
    <property type="term" value="F:hyaluronic acid binding"/>
    <property type="evidence" value="ECO:0007669"/>
    <property type="project" value="InterPro"/>
</dbReference>
<dbReference type="PROSITE" id="PS01241">
    <property type="entry name" value="LINK_1"/>
    <property type="match status" value="1"/>
</dbReference>
<feature type="disulfide bond" evidence="10">
    <location>
        <begin position="1975"/>
        <end position="1984"/>
    </location>
</feature>
<keyword evidence="5 13" id="KW-0472">Membrane</keyword>
<feature type="domain" description="EGF-like" evidence="15">
    <location>
        <begin position="885"/>
        <end position="927"/>
    </location>
</feature>
<feature type="domain" description="EGF-like" evidence="15">
    <location>
        <begin position="105"/>
        <end position="137"/>
    </location>
</feature>
<dbReference type="SUPFAM" id="SSF57196">
    <property type="entry name" value="EGF/Laminin"/>
    <property type="match status" value="2"/>
</dbReference>
<feature type="domain" description="EGF-like" evidence="15">
    <location>
        <begin position="1409"/>
        <end position="1448"/>
    </location>
</feature>
<name>A0A6P7IL91_9TELE</name>
<dbReference type="InterPro" id="IPR002049">
    <property type="entry name" value="LE_dom"/>
</dbReference>
<evidence type="ECO:0000259" key="15">
    <source>
        <dbReference type="PROSITE" id="PS50026"/>
    </source>
</evidence>
<dbReference type="GO" id="GO:0007155">
    <property type="term" value="P:cell adhesion"/>
    <property type="evidence" value="ECO:0007669"/>
    <property type="project" value="InterPro"/>
</dbReference>
<dbReference type="PROSITE" id="PS01186">
    <property type="entry name" value="EGF_2"/>
    <property type="match status" value="13"/>
</dbReference>
<feature type="domain" description="Link" evidence="17">
    <location>
        <begin position="2189"/>
        <end position="2282"/>
    </location>
</feature>
<feature type="domain" description="EGF-like" evidence="15">
    <location>
        <begin position="145"/>
        <end position="182"/>
    </location>
</feature>
<feature type="domain" description="EGF-like" evidence="15">
    <location>
        <begin position="1533"/>
        <end position="1574"/>
    </location>
</feature>
<evidence type="ECO:0000256" key="1">
    <source>
        <dbReference type="ARBA" id="ARBA00004479"/>
    </source>
</evidence>
<evidence type="ECO:0000256" key="14">
    <source>
        <dbReference type="SAM" id="SignalP"/>
    </source>
</evidence>
<feature type="disulfide bond" evidence="10">
    <location>
        <begin position="1351"/>
        <end position="1360"/>
    </location>
</feature>
<feature type="domain" description="FAS1" evidence="16">
    <location>
        <begin position="345"/>
        <end position="472"/>
    </location>
</feature>
<dbReference type="InterPro" id="IPR016187">
    <property type="entry name" value="CTDL_fold"/>
</dbReference>
<evidence type="ECO:0000313" key="19">
    <source>
        <dbReference type="RefSeq" id="XP_028261054.1"/>
    </source>
</evidence>
<sequence>MLLLLLLLLPYLQTSLQQQTPPGRCDIPQRLDIHTACTSCAATTTSRCPHGYSNVGTTNCSYVVQIGGRELELKGCQHICVRTFMQPQCCPEHWGPLCLSCPSWSGKTCNFNGACMDGDLGNGTCICNDGFTGFACQECKNPNAYGEKCDKVCDCEHGVCNKGPEGDGQCFCQPPYSGKRCDQVSIGCSSCSPYSYCKGDGDTAECDCLPGHKKTGQNKCLTFCSSRDCDINAQCSTQGSKISCTCNPNYQGDGKICVPRNPCLENSGGCPTNSTVCVFKGPNKFGCECMVGMSPIDGNPEFGCQLRSACSADTCDSTAVCQTELDGQPRCQCEAGQIGDGWRCYGNLMERLIELDRSGSQRENLTGAVALFEKGCSLLLSHNGPFTAFFPLLKTPLTGVNEELLCKNHLIQGQHLYKDLEGQDFNMYRGAKLRTKDNKKFILMDDPSRLYTVIQQDLPAANGIIHIIDRPITNMLSDRSSRDERFADKTIGEILTKDGKYNRFLSLVDNCGSPPPLKGPGPLTVFIPTNQAVDRARDGSILYMLNDAKHKLQELLRHHVFSQAVLTVDELAALPQIQTMANQIVTITVSDDGEILLGEKGVHLASTNIVASNGIIHMIDGLLYPPSILPILPHRCDVIESKITVGPCVHCSYLYETQCPDGSTEMDSHQVGCEYVTSPLNPTLTKGCAKFCNVTKQVAECCKGFYGPDCKPCIGGFQHPCYDKGTCFDGIHGNGSCSCQPDWKGVACHICSDPTKHGKNCDEECRCLHGVCDNRPGSGGVCRRDSCLEGYSGQYCDKTATPCNADGLLEHCHIHAYCTHTGLQTTCVCRDGYEGDGHSCMPINHCLKSNRGGCDTNAACVYVGPGNVSCVCGEGWTGDGSVCVEINNCQLESRGGCSPNADCNHIGPGQSECVCKTGYMGNGKVCDLIDPCLKNNGGCHVLAKCELKEGGAHTCTCPDGYSGNGNICYGSLMDELDMNIKFYNFYRLIQRFSSSSADLSGNLTVLVPSRTAVRNMTDESFWTSRHHLPHFLRAHYLLGIYSREDLDTLVGSKLPTLNPNTHWEIRNNSGVIHIGNATILSHNMPAINGYIHIIDQILAPSRSELPPEPPTLMAFLNSISNFTLFREYALMYNLTEYLSDSDFTLLLPTDEAIRQHLSRTNSSLLDPDVLKYHVIAKELLFPDHLSDGMLKSTLLGSDYQVQFHLNGNNQTAVNDVPLDGSFIETQYGVIMVLPQVLKVRRNRCSKEITLQVNGRCSDCEGPPRCLFNYKPIRAEFPANMQPNCRYRKRVGTRRKSVQGCVIKCLRPTTDHSCCPGYYGHECFKCPGDVGSWCSNHGECQDGNYGNGECRCYEGFHGTVCEDCEPGRYGVNCSSKCVCDHGKCEDGLAGSGKCICYKGWKGASCSVEIKDDACGGTCDDNANCITGPKGTAPACVCVAGYEGNGTYCNELDLCSRANGGCSEHAICTKVSAGERTCTCKEGYTGDGVICLEIDGCLVNNGGCHKSADCIRTGPNTTACKCQMGFQGSGRFCYPVNPCRNDNGGCSKYARCVYLGQGQRNCTCRVGHIGDGINCRGTTNNEVYRQTENSFFQRMLSISDTPGLYGDGPFTVFVPIEENNNSSSIDEWKQSGHIHILVRYHVVSCETLTLNDLKSTASAVSLSGHTLHFKWEQGSVWINKRSRIVKSDYTTSNGVIHHIDKMLTPYSLESKPRQQPNMMNFTTAASFYGYTRFYKLVEDAGLLPVLQMSIHQPFTMFWPTDKALDSLPTERKRWLSSPDHQEQLVATVKAHIVRNSRLMSIGQPTKYTSFRTMHGSTIKYSCDKAMVGAVLINNNEARVVERFLTFKEGLAYGIDQLMEPPGLGAYCDSIENKTTYGRCGSCFMPPSCPLRHYDMGTTEHCLNFRPRYGYPRWYGDLDDHFNRMGCKRVCQFSFWVQKCCKNHYSRDCQVCPGGLEEPCGNHGVCNDGISGSGSCRCNNGFRGKACELCADGFYGPNCTACSCGTQGRCDDGMEGSGQCVCKPGWQGDRCQIDIGSIPEECRQCHAQADCVPGVGCQCKSGFEGNGTFCSPEPPPDLCSEYNGGCHQSADCNQTGMIVNCTCRSGYQGDGYACEPINRCVEEQNGGCSDFASCKFTGPNERECECLPGYVGNGVQCLEKVVPPVDRCLENNGGCDPVASCKDLHYHANTAGVFHLRSPAGKYKMNFSQADAACQMEGATLATFKQLGDAQQLGMHLCVAGWMDGGKVGYPTRFPSVKCGDNHVGLVIYRDPVDQSSEYDAYCFRLRDVSCTCPADYIGNGDFCNGVLTSVLATYRNVSIFYKLLLDYSVSSTEGKQLVEYLSHRTSEVTLFVPHDAGFTQNQTLSGRDLEYHISANHSRRPFKDLRHQEVITSRLGFNLTVTHGNNESYKLVNKRQLLEWDIPAVNGIIHVIEAPLTAPPPPISHGASRSHAHSSGTASAILVSALLACVLAALGYYVFKHKTDAFRFHYFRNEDEDGATGGRTKPTLVSIPNPLYSGSRAFTEPFGDTSQEVETAEPAQPPNILDLDQ</sequence>
<dbReference type="CTD" id="23166"/>
<evidence type="ECO:0000256" key="4">
    <source>
        <dbReference type="ARBA" id="ARBA00022989"/>
    </source>
</evidence>
<dbReference type="Gene3D" id="2.10.25.10">
    <property type="entry name" value="Laminin"/>
    <property type="match status" value="10"/>
</dbReference>
<feature type="disulfide bond" evidence="11">
    <location>
        <begin position="2235"/>
        <end position="2256"/>
    </location>
</feature>
<feature type="transmembrane region" description="Helical" evidence="13">
    <location>
        <begin position="2456"/>
        <end position="2477"/>
    </location>
</feature>
<feature type="domain" description="EGF-like" evidence="15">
    <location>
        <begin position="1491"/>
        <end position="1532"/>
    </location>
</feature>
<evidence type="ECO:0000259" key="16">
    <source>
        <dbReference type="PROSITE" id="PS50213"/>
    </source>
</evidence>
<feature type="domain" description="EGF-like" evidence="15">
    <location>
        <begin position="1329"/>
        <end position="1361"/>
    </location>
</feature>
<dbReference type="PANTHER" id="PTHR24038">
    <property type="entry name" value="STABILIN"/>
    <property type="match status" value="1"/>
</dbReference>
<evidence type="ECO:0000313" key="18">
    <source>
        <dbReference type="Proteomes" id="UP000515145"/>
    </source>
</evidence>
<feature type="signal peptide" evidence="14">
    <location>
        <begin position="1"/>
        <end position="17"/>
    </location>
</feature>
<dbReference type="RefSeq" id="XP_028261054.1">
    <property type="nucleotide sequence ID" value="XM_028405253.1"/>
</dbReference>
<dbReference type="InterPro" id="IPR000742">
    <property type="entry name" value="EGF"/>
</dbReference>
<evidence type="ECO:0000259" key="17">
    <source>
        <dbReference type="PROSITE" id="PS50963"/>
    </source>
</evidence>
<dbReference type="SUPFAM" id="SSF56436">
    <property type="entry name" value="C-type lectin-like"/>
    <property type="match status" value="1"/>
</dbReference>
<dbReference type="InterPro" id="IPR016186">
    <property type="entry name" value="C-type_lectin-like/link_sf"/>
</dbReference>
<dbReference type="Gene3D" id="2.170.300.10">
    <property type="entry name" value="Tie2 ligand-binding domain superfamily"/>
    <property type="match status" value="2"/>
</dbReference>
<proteinExistence type="predicted"/>
<dbReference type="SMART" id="SM00181">
    <property type="entry name" value="EGF"/>
    <property type="match status" value="22"/>
</dbReference>
<dbReference type="SMART" id="SM00554">
    <property type="entry name" value="FAS1"/>
    <property type="match status" value="7"/>
</dbReference>
<dbReference type="FunFam" id="2.10.25.10:FF:000040">
    <property type="entry name" value="Stabilin 2"/>
    <property type="match status" value="5"/>
</dbReference>
<keyword evidence="2 10" id="KW-0245">EGF-like domain</keyword>
<feature type="disulfide bond" evidence="10">
    <location>
        <begin position="1417"/>
        <end position="1434"/>
    </location>
</feature>
<dbReference type="FunFam" id="3.10.100.10:FF:000001">
    <property type="entry name" value="Hyaluronan proteoglycan link protein 1"/>
    <property type="match status" value="1"/>
</dbReference>
<feature type="domain" description="EGF-like" evidence="15">
    <location>
        <begin position="842"/>
        <end position="884"/>
    </location>
</feature>
<keyword evidence="4 13" id="KW-1133">Transmembrane helix</keyword>
<evidence type="ECO:0000256" key="7">
    <source>
        <dbReference type="ARBA" id="ARBA00023170"/>
    </source>
</evidence>
<feature type="domain" description="FAS1" evidence="16">
    <location>
        <begin position="1574"/>
        <end position="1701"/>
    </location>
</feature>
<dbReference type="InterPro" id="IPR056806">
    <property type="entry name" value="EGF_STAB1-2"/>
</dbReference>